<keyword evidence="8" id="KW-0143">Chaperone</keyword>
<dbReference type="SUPFAM" id="SSF81296">
    <property type="entry name" value="E set domains"/>
    <property type="match status" value="1"/>
</dbReference>
<dbReference type="EMBL" id="AP028918">
    <property type="protein sequence ID" value="BES99590.1"/>
    <property type="molecule type" value="Genomic_DNA"/>
</dbReference>
<evidence type="ECO:0000256" key="3">
    <source>
        <dbReference type="ARBA" id="ARBA00022692"/>
    </source>
</evidence>
<feature type="compositionally biased region" description="Acidic residues" evidence="9">
    <location>
        <begin position="742"/>
        <end position="769"/>
    </location>
</feature>
<feature type="compositionally biased region" description="Acidic residues" evidence="9">
    <location>
        <begin position="498"/>
        <end position="509"/>
    </location>
</feature>
<feature type="compositionally biased region" description="Acidic residues" evidence="9">
    <location>
        <begin position="591"/>
        <end position="610"/>
    </location>
</feature>
<accession>A0ABN7B5A5</accession>
<evidence type="ECO:0000256" key="9">
    <source>
        <dbReference type="SAM" id="MobiDB-lite"/>
    </source>
</evidence>
<keyword evidence="2" id="KW-0813">Transport</keyword>
<evidence type="ECO:0000313" key="12">
    <source>
        <dbReference type="EMBL" id="BES99590.1"/>
    </source>
</evidence>
<dbReference type="InterPro" id="IPR001623">
    <property type="entry name" value="DnaJ_domain"/>
</dbReference>
<feature type="region of interest" description="Disordered" evidence="9">
    <location>
        <begin position="728"/>
        <end position="769"/>
    </location>
</feature>
<feature type="region of interest" description="Disordered" evidence="9">
    <location>
        <begin position="498"/>
        <end position="622"/>
    </location>
</feature>
<feature type="compositionally biased region" description="Basic and acidic residues" evidence="9">
    <location>
        <begin position="510"/>
        <end position="519"/>
    </location>
</feature>
<keyword evidence="6 10" id="KW-1133">Transmembrane helix</keyword>
<gene>
    <name evidence="12" type="ORF">NTJ_12407</name>
</gene>
<name>A0ABN7B5A5_9HEMI</name>
<evidence type="ECO:0000256" key="2">
    <source>
        <dbReference type="ARBA" id="ARBA00022448"/>
    </source>
</evidence>
<dbReference type="Proteomes" id="UP001307889">
    <property type="component" value="Chromosome 10"/>
</dbReference>
<dbReference type="Gene3D" id="2.60.40.150">
    <property type="entry name" value="C2 domain"/>
    <property type="match status" value="1"/>
</dbReference>
<sequence length="769" mass="88846">MGGQKFQYDESGGTFFYFLLSFLALLLVPGTYYWWPRKVVEDPTKYEKDCHCKGCKKKQNILKSNEPWKGTKQLLTKLVIVLGWLCLALLAYKVSQFDYEYANFDPYEILGVPMGSSMSEIKRAYKTLSLTHHPDKKTGDEKAFMKLNKAYKALTDPESRKNWEKYGNPDGPGAMSFGIALPSWIVEKENSVWVLGLYALVFMVALPTVVGIWWYRSIQYTGDQVLLSTSQMYFYFFHRTPCMPLKRVILILSASLEFEKQYNSEIVERPTDNIEYPQIMKQLSNFGEKNKEKPICYLYALRARVIMFAHLSRIPLPEKTLDKDRMYIIKKCPYLIREMVNVVSTLIMLAYARRVSRLLSIETIENCMKLCPMLVQGMWEYKSPLLQLPHVGEEHLKFFLSKKRPVKTIQQFAQLKHEDRRSILRFLDDDQYEDVMKVVGRMPLIDFSVRCEVIDDEASTVFTAGATVTVSVTMVRKYMQTLFGDETINVKYCDAEADAEPKEGEEEDETKAKEKEASKKPIWQKQQRKGTKKSSKKSQGNKKQHKENRPEQKAPPSKKEDEKEPEKREKKVVNGTAEKKEASAAGGDSSGADESDLSDDDADRSDDEDSGDKNEAMEDDDDWAKFQSNFTRRRDWVLEGKSKLSHTVHCPYFPEEKQEYWWVYISDRKSRTLLTTPVHITGLVDKEEVQLNFTAPRWPGVYIFTVCLRSDSYLGFDQTQEIKLDVKEAPEVPVDHPQWEISGEEEEEAKPEGDASDISEFATDEDIDE</sequence>
<dbReference type="Gene3D" id="1.10.287.110">
    <property type="entry name" value="DnaJ domain"/>
    <property type="match status" value="1"/>
</dbReference>
<keyword evidence="7 10" id="KW-0472">Membrane</keyword>
<dbReference type="InterPro" id="IPR014756">
    <property type="entry name" value="Ig_E-set"/>
</dbReference>
<dbReference type="SMART" id="SM00973">
    <property type="entry name" value="Sec63"/>
    <property type="match status" value="1"/>
</dbReference>
<dbReference type="PANTHER" id="PTHR24075:SF0">
    <property type="entry name" value="TRANSLOCATION PROTEIN SEC63 HOMOLOG"/>
    <property type="match status" value="1"/>
</dbReference>
<evidence type="ECO:0000256" key="4">
    <source>
        <dbReference type="ARBA" id="ARBA00022824"/>
    </source>
</evidence>
<evidence type="ECO:0000256" key="10">
    <source>
        <dbReference type="SAM" id="Phobius"/>
    </source>
</evidence>
<dbReference type="SUPFAM" id="SSF158702">
    <property type="entry name" value="Sec63 N-terminal domain-like"/>
    <property type="match status" value="1"/>
</dbReference>
<dbReference type="PRINTS" id="PR00625">
    <property type="entry name" value="JDOMAIN"/>
</dbReference>
<feature type="domain" description="J" evidence="11">
    <location>
        <begin position="105"/>
        <end position="167"/>
    </location>
</feature>
<evidence type="ECO:0000313" key="13">
    <source>
        <dbReference type="Proteomes" id="UP001307889"/>
    </source>
</evidence>
<evidence type="ECO:0000256" key="1">
    <source>
        <dbReference type="ARBA" id="ARBA00004477"/>
    </source>
</evidence>
<feature type="compositionally biased region" description="Basic residues" evidence="9">
    <location>
        <begin position="526"/>
        <end position="546"/>
    </location>
</feature>
<reference evidence="12 13" key="1">
    <citation type="submission" date="2023-09" db="EMBL/GenBank/DDBJ databases">
        <title>Nesidiocoris tenuis whole genome shotgun sequence.</title>
        <authorList>
            <person name="Shibata T."/>
            <person name="Shimoda M."/>
            <person name="Kobayashi T."/>
            <person name="Uehara T."/>
        </authorList>
    </citation>
    <scope>NUCLEOTIDE SEQUENCE [LARGE SCALE GENOMIC DNA]</scope>
    <source>
        <strain evidence="12 13">Japan</strain>
    </source>
</reference>
<feature type="compositionally biased region" description="Basic and acidic residues" evidence="9">
    <location>
        <begin position="728"/>
        <end position="738"/>
    </location>
</feature>
<evidence type="ECO:0000256" key="7">
    <source>
        <dbReference type="ARBA" id="ARBA00023136"/>
    </source>
</evidence>
<dbReference type="PROSITE" id="PS50076">
    <property type="entry name" value="DNAJ_2"/>
    <property type="match status" value="1"/>
</dbReference>
<keyword evidence="5" id="KW-0653">Protein transport</keyword>
<dbReference type="SMART" id="SM00271">
    <property type="entry name" value="DnaJ"/>
    <property type="match status" value="1"/>
</dbReference>
<proteinExistence type="predicted"/>
<organism evidence="12 13">
    <name type="scientific">Nesidiocoris tenuis</name>
    <dbReference type="NCBI Taxonomy" id="355587"/>
    <lineage>
        <taxon>Eukaryota</taxon>
        <taxon>Metazoa</taxon>
        <taxon>Ecdysozoa</taxon>
        <taxon>Arthropoda</taxon>
        <taxon>Hexapoda</taxon>
        <taxon>Insecta</taxon>
        <taxon>Pterygota</taxon>
        <taxon>Neoptera</taxon>
        <taxon>Paraneoptera</taxon>
        <taxon>Hemiptera</taxon>
        <taxon>Heteroptera</taxon>
        <taxon>Panheteroptera</taxon>
        <taxon>Cimicomorpha</taxon>
        <taxon>Miridae</taxon>
        <taxon>Dicyphina</taxon>
        <taxon>Nesidiocoris</taxon>
    </lineage>
</organism>
<evidence type="ECO:0000256" key="8">
    <source>
        <dbReference type="ARBA" id="ARBA00023186"/>
    </source>
</evidence>
<dbReference type="Gene3D" id="1.10.3380.10">
    <property type="entry name" value="Sec63 N-terminal domain-like domain"/>
    <property type="match status" value="1"/>
</dbReference>
<feature type="compositionally biased region" description="Basic and acidic residues" evidence="9">
    <location>
        <begin position="547"/>
        <end position="582"/>
    </location>
</feature>
<keyword evidence="13" id="KW-1185">Reference proteome</keyword>
<keyword evidence="3 10" id="KW-0812">Transmembrane</keyword>
<dbReference type="InterPro" id="IPR036869">
    <property type="entry name" value="J_dom_sf"/>
</dbReference>
<comment type="subcellular location">
    <subcellularLocation>
        <location evidence="1">Endoplasmic reticulum membrane</location>
        <topology evidence="1">Multi-pass membrane protein</topology>
    </subcellularLocation>
</comment>
<dbReference type="Pfam" id="PF02889">
    <property type="entry name" value="Sec63"/>
    <property type="match status" value="2"/>
</dbReference>
<dbReference type="PANTHER" id="PTHR24075">
    <property type="entry name" value="SEC63 DOMAIN-CONTAINING"/>
    <property type="match status" value="1"/>
</dbReference>
<feature type="transmembrane region" description="Helical" evidence="10">
    <location>
        <begin position="192"/>
        <end position="215"/>
    </location>
</feature>
<evidence type="ECO:0000256" key="5">
    <source>
        <dbReference type="ARBA" id="ARBA00022927"/>
    </source>
</evidence>
<dbReference type="SUPFAM" id="SSF46565">
    <property type="entry name" value="Chaperone J-domain"/>
    <property type="match status" value="1"/>
</dbReference>
<dbReference type="CDD" id="cd06257">
    <property type="entry name" value="DnaJ"/>
    <property type="match status" value="1"/>
</dbReference>
<feature type="transmembrane region" description="Helical" evidence="10">
    <location>
        <begin position="15"/>
        <end position="35"/>
    </location>
</feature>
<dbReference type="InterPro" id="IPR004179">
    <property type="entry name" value="Sec63-dom"/>
</dbReference>
<dbReference type="Gene3D" id="1.10.150.20">
    <property type="entry name" value="5' to 3' exonuclease, C-terminal subdomain"/>
    <property type="match status" value="1"/>
</dbReference>
<protein>
    <submittedName>
        <fullName evidence="12">Translocation protein SEC63</fullName>
    </submittedName>
</protein>
<evidence type="ECO:0000256" key="6">
    <source>
        <dbReference type="ARBA" id="ARBA00022989"/>
    </source>
</evidence>
<feature type="transmembrane region" description="Helical" evidence="10">
    <location>
        <begin position="74"/>
        <end position="92"/>
    </location>
</feature>
<dbReference type="InterPro" id="IPR035892">
    <property type="entry name" value="C2_domain_sf"/>
</dbReference>
<keyword evidence="4" id="KW-0256">Endoplasmic reticulum</keyword>
<dbReference type="Pfam" id="PF00226">
    <property type="entry name" value="DnaJ"/>
    <property type="match status" value="1"/>
</dbReference>
<evidence type="ECO:0000259" key="11">
    <source>
        <dbReference type="PROSITE" id="PS50076"/>
    </source>
</evidence>